<keyword evidence="1" id="KW-0472">Membrane</keyword>
<gene>
    <name evidence="3" type="ORF">H9735_10850</name>
</gene>
<evidence type="ECO:0000259" key="2">
    <source>
        <dbReference type="Pfam" id="PF07853"/>
    </source>
</evidence>
<feature type="domain" description="DUF1648" evidence="2">
    <location>
        <begin position="15"/>
        <end position="61"/>
    </location>
</feature>
<name>A0A9D1WX89_9FIRM</name>
<feature type="transmembrane region" description="Helical" evidence="1">
    <location>
        <begin position="12"/>
        <end position="32"/>
    </location>
</feature>
<keyword evidence="1" id="KW-1133">Transmembrane helix</keyword>
<dbReference type="InterPro" id="IPR012867">
    <property type="entry name" value="DUF1648"/>
</dbReference>
<dbReference type="Proteomes" id="UP000886721">
    <property type="component" value="Unassembled WGS sequence"/>
</dbReference>
<evidence type="ECO:0000313" key="3">
    <source>
        <dbReference type="EMBL" id="HIX68602.1"/>
    </source>
</evidence>
<dbReference type="Pfam" id="PF07853">
    <property type="entry name" value="DUF1648"/>
    <property type="match status" value="1"/>
</dbReference>
<accession>A0A9D1WX89</accession>
<feature type="transmembrane region" description="Helical" evidence="1">
    <location>
        <begin position="52"/>
        <end position="69"/>
    </location>
</feature>
<sequence length="112" mass="13096">MKFRNFINSRKLPWVIAGLSTIITVIIFPFLPSQIPMHFNVYDIVDDYSNKLQIFLLPLLQFIIVFFTGREKVKYILTHSKRFLSDIQYNWLVSGLCLLLVIAEVKILSAVF</sequence>
<evidence type="ECO:0000313" key="4">
    <source>
        <dbReference type="Proteomes" id="UP000886721"/>
    </source>
</evidence>
<reference evidence="3" key="2">
    <citation type="submission" date="2021-04" db="EMBL/GenBank/DDBJ databases">
        <authorList>
            <person name="Gilroy R."/>
        </authorList>
    </citation>
    <scope>NUCLEOTIDE SEQUENCE</scope>
    <source>
        <strain evidence="3">CHK191-13928</strain>
    </source>
</reference>
<feature type="transmembrane region" description="Helical" evidence="1">
    <location>
        <begin position="89"/>
        <end position="111"/>
    </location>
</feature>
<proteinExistence type="predicted"/>
<organism evidence="3 4">
    <name type="scientific">Candidatus Anaerostipes excrementavium</name>
    <dbReference type="NCBI Taxonomy" id="2838463"/>
    <lineage>
        <taxon>Bacteria</taxon>
        <taxon>Bacillati</taxon>
        <taxon>Bacillota</taxon>
        <taxon>Clostridia</taxon>
        <taxon>Lachnospirales</taxon>
        <taxon>Lachnospiraceae</taxon>
        <taxon>Anaerostipes</taxon>
    </lineage>
</organism>
<reference evidence="3" key="1">
    <citation type="journal article" date="2021" name="PeerJ">
        <title>Extensive microbial diversity within the chicken gut microbiome revealed by metagenomics and culture.</title>
        <authorList>
            <person name="Gilroy R."/>
            <person name="Ravi A."/>
            <person name="Getino M."/>
            <person name="Pursley I."/>
            <person name="Horton D.L."/>
            <person name="Alikhan N.F."/>
            <person name="Baker D."/>
            <person name="Gharbi K."/>
            <person name="Hall N."/>
            <person name="Watson M."/>
            <person name="Adriaenssens E.M."/>
            <person name="Foster-Nyarko E."/>
            <person name="Jarju S."/>
            <person name="Secka A."/>
            <person name="Antonio M."/>
            <person name="Oren A."/>
            <person name="Chaudhuri R.R."/>
            <person name="La Ragione R."/>
            <person name="Hildebrand F."/>
            <person name="Pallen M.J."/>
        </authorList>
    </citation>
    <scope>NUCLEOTIDE SEQUENCE</scope>
    <source>
        <strain evidence="3">CHK191-13928</strain>
    </source>
</reference>
<dbReference type="AlphaFoldDB" id="A0A9D1WX89"/>
<comment type="caution">
    <text evidence="3">The sequence shown here is derived from an EMBL/GenBank/DDBJ whole genome shotgun (WGS) entry which is preliminary data.</text>
</comment>
<keyword evidence="1" id="KW-0812">Transmembrane</keyword>
<evidence type="ECO:0000256" key="1">
    <source>
        <dbReference type="SAM" id="Phobius"/>
    </source>
</evidence>
<dbReference type="EMBL" id="DXEM01000032">
    <property type="protein sequence ID" value="HIX68602.1"/>
    <property type="molecule type" value="Genomic_DNA"/>
</dbReference>
<protein>
    <submittedName>
        <fullName evidence="3">DUF1648 domain-containing protein</fullName>
    </submittedName>
</protein>